<dbReference type="Pfam" id="PF02238">
    <property type="entry name" value="COX7a"/>
    <property type="match status" value="1"/>
</dbReference>
<protein>
    <recommendedName>
        <fullName evidence="12">Cytochrome c oxidase subunit 7A2, mitochondrial</fullName>
    </recommendedName>
    <alternativeName>
        <fullName evidence="13">Cytochrome c oxidase subunit VIIa-liver/heart</fullName>
    </alternativeName>
</protein>
<evidence type="ECO:0000256" key="5">
    <source>
        <dbReference type="ARBA" id="ARBA00022792"/>
    </source>
</evidence>
<evidence type="ECO:0000256" key="3">
    <source>
        <dbReference type="ARBA" id="ARBA00009331"/>
    </source>
</evidence>
<keyword evidence="10" id="KW-0496">Mitochondrion</keyword>
<evidence type="ECO:0000256" key="2">
    <source>
        <dbReference type="ARBA" id="ARBA00004673"/>
    </source>
</evidence>
<evidence type="ECO:0000256" key="9">
    <source>
        <dbReference type="ARBA" id="ARBA00023002"/>
    </source>
</evidence>
<name>A0A8B9EXX9_9PSIT</name>
<reference evidence="15" key="2">
    <citation type="submission" date="2025-09" db="UniProtKB">
        <authorList>
            <consortium name="Ensembl"/>
        </authorList>
    </citation>
    <scope>IDENTIFICATION</scope>
</reference>
<organism evidence="15 16">
    <name type="scientific">Amazona collaria</name>
    <name type="common">yellow-billed parrot</name>
    <dbReference type="NCBI Taxonomy" id="241587"/>
    <lineage>
        <taxon>Eukaryota</taxon>
        <taxon>Metazoa</taxon>
        <taxon>Chordata</taxon>
        <taxon>Craniata</taxon>
        <taxon>Vertebrata</taxon>
        <taxon>Euteleostomi</taxon>
        <taxon>Archelosauria</taxon>
        <taxon>Archosauria</taxon>
        <taxon>Dinosauria</taxon>
        <taxon>Saurischia</taxon>
        <taxon>Theropoda</taxon>
        <taxon>Coelurosauria</taxon>
        <taxon>Aves</taxon>
        <taxon>Neognathae</taxon>
        <taxon>Neoaves</taxon>
        <taxon>Telluraves</taxon>
        <taxon>Australaves</taxon>
        <taxon>Psittaciformes</taxon>
        <taxon>Psittacidae</taxon>
        <taxon>Amazona</taxon>
    </lineage>
</organism>
<dbReference type="GO" id="GO:0005743">
    <property type="term" value="C:mitochondrial inner membrane"/>
    <property type="evidence" value="ECO:0007669"/>
    <property type="project" value="UniProtKB-SubCell"/>
</dbReference>
<dbReference type="GO" id="GO:0045277">
    <property type="term" value="C:respiratory chain complex IV"/>
    <property type="evidence" value="ECO:0007669"/>
    <property type="project" value="InterPro"/>
</dbReference>
<evidence type="ECO:0000256" key="14">
    <source>
        <dbReference type="SAM" id="Phobius"/>
    </source>
</evidence>
<keyword evidence="9" id="KW-0560">Oxidoreductase</keyword>
<dbReference type="PANTHER" id="PTHR10510">
    <property type="entry name" value="CYTOCHROME C OXIDASE POLYPEPTIDE 7A"/>
    <property type="match status" value="1"/>
</dbReference>
<feature type="transmembrane region" description="Helical" evidence="14">
    <location>
        <begin position="65"/>
        <end position="85"/>
    </location>
</feature>
<dbReference type="InterPro" id="IPR003177">
    <property type="entry name" value="Cytc_oxidase_su7a_met"/>
</dbReference>
<dbReference type="AlphaFoldDB" id="A0A8B9EXX9"/>
<reference evidence="15" key="1">
    <citation type="submission" date="2025-08" db="UniProtKB">
        <authorList>
            <consortium name="Ensembl"/>
        </authorList>
    </citation>
    <scope>IDENTIFICATION</scope>
</reference>
<dbReference type="InterPro" id="IPR036539">
    <property type="entry name" value="Cyt_c_oxidase_su7a_sf"/>
</dbReference>
<evidence type="ECO:0000256" key="13">
    <source>
        <dbReference type="ARBA" id="ARBA00042325"/>
    </source>
</evidence>
<comment type="similarity">
    <text evidence="3">Belongs to the cytochrome c oxidase VIIa family.</text>
</comment>
<dbReference type="SUPFAM" id="SSF81419">
    <property type="entry name" value="Mitochondrial cytochrome c oxidase subunit VIIa"/>
    <property type="match status" value="1"/>
</dbReference>
<dbReference type="GO" id="GO:0002082">
    <property type="term" value="P:regulation of oxidative phosphorylation"/>
    <property type="evidence" value="ECO:0007669"/>
    <property type="project" value="TreeGrafter"/>
</dbReference>
<keyword evidence="6" id="KW-0809">Transit peptide</keyword>
<evidence type="ECO:0000313" key="16">
    <source>
        <dbReference type="Proteomes" id="UP000694522"/>
    </source>
</evidence>
<evidence type="ECO:0000256" key="7">
    <source>
        <dbReference type="ARBA" id="ARBA00022989"/>
    </source>
</evidence>
<evidence type="ECO:0000256" key="4">
    <source>
        <dbReference type="ARBA" id="ARBA00022692"/>
    </source>
</evidence>
<dbReference type="InterPro" id="IPR039297">
    <property type="entry name" value="COX7a"/>
</dbReference>
<evidence type="ECO:0000256" key="8">
    <source>
        <dbReference type="ARBA" id="ARBA00022990"/>
    </source>
</evidence>
<dbReference type="Proteomes" id="UP000694522">
    <property type="component" value="Unplaced"/>
</dbReference>
<dbReference type="Ensembl" id="ENSACOT00000001842.1">
    <property type="protein sequence ID" value="ENSACOP00000001781.1"/>
    <property type="gene ID" value="ENSACOG00000001294.1"/>
</dbReference>
<dbReference type="GO" id="GO:0016491">
    <property type="term" value="F:oxidoreductase activity"/>
    <property type="evidence" value="ECO:0007669"/>
    <property type="project" value="UniProtKB-KW"/>
</dbReference>
<keyword evidence="4 14" id="KW-0812">Transmembrane</keyword>
<dbReference type="GO" id="GO:0097250">
    <property type="term" value="P:mitochondrial respirasome assembly"/>
    <property type="evidence" value="ECO:0007669"/>
    <property type="project" value="TreeGrafter"/>
</dbReference>
<dbReference type="FunFam" id="4.10.91.10:FF:000001">
    <property type="entry name" value="Cytochrome c oxidase subunit 7A1, mitochondrial"/>
    <property type="match status" value="1"/>
</dbReference>
<evidence type="ECO:0000313" key="15">
    <source>
        <dbReference type="Ensembl" id="ENSACOP00000001781.1"/>
    </source>
</evidence>
<evidence type="ECO:0000256" key="1">
    <source>
        <dbReference type="ARBA" id="ARBA00004434"/>
    </source>
</evidence>
<dbReference type="Gene3D" id="4.10.91.10">
    <property type="entry name" value="Cytochrome c oxidase, subunit VIIa"/>
    <property type="match status" value="1"/>
</dbReference>
<dbReference type="GO" id="GO:0006123">
    <property type="term" value="P:mitochondrial electron transport, cytochrome c to oxygen"/>
    <property type="evidence" value="ECO:0007669"/>
    <property type="project" value="InterPro"/>
</dbReference>
<keyword evidence="8" id="KW-0007">Acetylation</keyword>
<comment type="subcellular location">
    <subcellularLocation>
        <location evidence="1">Mitochondrion inner membrane</location>
        <topology evidence="1">Single-pass membrane protein</topology>
    </subcellularLocation>
</comment>
<evidence type="ECO:0000256" key="10">
    <source>
        <dbReference type="ARBA" id="ARBA00023128"/>
    </source>
</evidence>
<sequence length="95" mass="10573">MGAFKLGERGSAFFSPAKGLRQISQRTISTASRRQLINRVPEKQKLFQEDNGLPVHLKGGVMDNVLYKITMGLTVVGTVYVFYVLTVASMPKKQK</sequence>
<comment type="pathway">
    <text evidence="2">Energy metabolism; oxidative phosphorylation.</text>
</comment>
<keyword evidence="5" id="KW-0999">Mitochondrion inner membrane</keyword>
<evidence type="ECO:0000256" key="6">
    <source>
        <dbReference type="ARBA" id="ARBA00022946"/>
    </source>
</evidence>
<keyword evidence="16" id="KW-1185">Reference proteome</keyword>
<keyword evidence="11 14" id="KW-0472">Membrane</keyword>
<accession>A0A8B9EXX9</accession>
<proteinExistence type="inferred from homology"/>
<dbReference type="CDD" id="cd00928">
    <property type="entry name" value="Cyt_c_Oxidase_VIIa"/>
    <property type="match status" value="1"/>
</dbReference>
<evidence type="ECO:0000256" key="11">
    <source>
        <dbReference type="ARBA" id="ARBA00023136"/>
    </source>
</evidence>
<evidence type="ECO:0000256" key="12">
    <source>
        <dbReference type="ARBA" id="ARBA00040282"/>
    </source>
</evidence>
<dbReference type="PANTHER" id="PTHR10510:SF15">
    <property type="entry name" value="CYTOCHROME C OXIDASE SUBUNIT 7A2, MITOCHONDRIAL"/>
    <property type="match status" value="1"/>
</dbReference>
<keyword evidence="7 14" id="KW-1133">Transmembrane helix</keyword>